<evidence type="ECO:0008006" key="3">
    <source>
        <dbReference type="Google" id="ProtNLM"/>
    </source>
</evidence>
<gene>
    <name evidence="1" type="ORF">EJ997_10295</name>
</gene>
<name>A0A3Q9G552_9ACTO</name>
<organism evidence="1 2">
    <name type="scientific">Flaviflexus ciconiae</name>
    <dbReference type="NCBI Taxonomy" id="2496867"/>
    <lineage>
        <taxon>Bacteria</taxon>
        <taxon>Bacillati</taxon>
        <taxon>Actinomycetota</taxon>
        <taxon>Actinomycetes</taxon>
        <taxon>Actinomycetales</taxon>
        <taxon>Actinomycetaceae</taxon>
        <taxon>Flaviflexus</taxon>
    </lineage>
</organism>
<dbReference type="KEGG" id="flh:EJ997_10295"/>
<dbReference type="EMBL" id="CP034593">
    <property type="protein sequence ID" value="AZQ77673.1"/>
    <property type="molecule type" value="Genomic_DNA"/>
</dbReference>
<keyword evidence="2" id="KW-1185">Reference proteome</keyword>
<reference evidence="1 2" key="1">
    <citation type="submission" date="2018-12" db="EMBL/GenBank/DDBJ databases">
        <title>Complete genome sequence of Flaviflexus sp. H23T48.</title>
        <authorList>
            <person name="Bae J.-W."/>
            <person name="Lee J.-Y."/>
        </authorList>
    </citation>
    <scope>NUCLEOTIDE SEQUENCE [LARGE SCALE GENOMIC DNA]</scope>
    <source>
        <strain evidence="1 2">H23T48</strain>
    </source>
</reference>
<dbReference type="OrthoDB" id="3268874at2"/>
<accession>A0A3Q9G552</accession>
<dbReference type="Proteomes" id="UP000280344">
    <property type="component" value="Chromosome"/>
</dbReference>
<dbReference type="RefSeq" id="WP_126704476.1">
    <property type="nucleotide sequence ID" value="NZ_CP034593.1"/>
</dbReference>
<proteinExistence type="predicted"/>
<protein>
    <recommendedName>
        <fullName evidence="3">DUF5047 domain-containing protein</fullName>
    </recommendedName>
</protein>
<evidence type="ECO:0000313" key="2">
    <source>
        <dbReference type="Proteomes" id="UP000280344"/>
    </source>
</evidence>
<dbReference type="AlphaFoldDB" id="A0A3Q9G552"/>
<sequence length="352" mass="38247">MAAVPSPVELDGGRFWCTASVELAGHSVTLPVSAGRIVWQADQWPGTQISGLTVPRFDDEDTDVYGAGLVGSDGHRVRIQANAESAAGSWSWGLGEFLVNRVTPGPVSLEIDAIDLTELVIRHEARVPRPVHQTARPVEVMATLLAEDNINFWFDPSLPLPRIRDGFALGTDRGETLQELSTMWGVFLYPHSTGGLGAFPLPSGPISEPVARFSELDASDSAPIIDSVLDLDRSQIFNHVIVPVRDSEKVAEAYQTTGCYAVDRYGWQSLRLDSNAVGHYAEAQGMALTQLAKSLLRTVTRPVESVPDWRVAPYSPVAVETHADGEQWGRVTGFELPLTHGETAVYHVGMEV</sequence>
<evidence type="ECO:0000313" key="1">
    <source>
        <dbReference type="EMBL" id="AZQ77673.1"/>
    </source>
</evidence>